<gene>
    <name evidence="2" type="ORF">MMF98_20420</name>
</gene>
<dbReference type="Gene3D" id="3.90.226.10">
    <property type="entry name" value="2-enoyl-CoA Hydratase, Chain A, domain 1"/>
    <property type="match status" value="1"/>
</dbReference>
<dbReference type="NCBIfam" id="NF006699">
    <property type="entry name" value="PRK09245.1"/>
    <property type="match status" value="1"/>
</dbReference>
<evidence type="ECO:0000313" key="2">
    <source>
        <dbReference type="EMBL" id="MCJ0765585.1"/>
    </source>
</evidence>
<dbReference type="EMBL" id="JALGBI010000003">
    <property type="protein sequence ID" value="MCJ0765585.1"/>
    <property type="molecule type" value="Genomic_DNA"/>
</dbReference>
<dbReference type="RefSeq" id="WP_243309149.1">
    <property type="nucleotide sequence ID" value="NZ_JALGBI010000003.1"/>
</dbReference>
<dbReference type="PROSITE" id="PS00166">
    <property type="entry name" value="ENOYL_COA_HYDRATASE"/>
    <property type="match status" value="1"/>
</dbReference>
<dbReference type="PANTHER" id="PTHR43459">
    <property type="entry name" value="ENOYL-COA HYDRATASE"/>
    <property type="match status" value="1"/>
</dbReference>
<protein>
    <submittedName>
        <fullName evidence="2">Crotonase/enoyl-CoA hydratase family protein</fullName>
    </submittedName>
</protein>
<sequence length="261" mass="28137">MTDEFILYEQDEGIATLTMNRPATLNALTGVAETRSVVEACERINADASVRCAILTGAGQAFCSGGHVKDLRAKKGLGEGSAHAIQNRYRESVQRMALALYRLQVPVIAAVNGPAYGAGCDIATMCDIRIASTRAAFAESFVKLGLVAGDGGSWLLPRAIGMSRAAEMTFTAEPIDAATAREWGLVSRVVEPERLMDESRALAHRIAAHPGTALRMAKRLLREGQRTGLETLLEMTAAYQAIAHHTPEHDAAMQRLFERTS</sequence>
<dbReference type="AlphaFoldDB" id="A0A9X1VZ28"/>
<organism evidence="2 3">
    <name type="scientific">Variovorax terrae</name>
    <dbReference type="NCBI Taxonomy" id="2923278"/>
    <lineage>
        <taxon>Bacteria</taxon>
        <taxon>Pseudomonadati</taxon>
        <taxon>Pseudomonadota</taxon>
        <taxon>Betaproteobacteria</taxon>
        <taxon>Burkholderiales</taxon>
        <taxon>Comamonadaceae</taxon>
        <taxon>Variovorax</taxon>
    </lineage>
</organism>
<dbReference type="Pfam" id="PF00378">
    <property type="entry name" value="ECH_1"/>
    <property type="match status" value="1"/>
</dbReference>
<keyword evidence="3" id="KW-1185">Reference proteome</keyword>
<reference evidence="2" key="1">
    <citation type="submission" date="2022-03" db="EMBL/GenBank/DDBJ databases">
        <authorList>
            <person name="Woo C.Y."/>
        </authorList>
    </citation>
    <scope>NUCLEOTIDE SEQUENCE</scope>
    <source>
        <strain evidence="2">CYS-02</strain>
    </source>
</reference>
<dbReference type="GO" id="GO:0003824">
    <property type="term" value="F:catalytic activity"/>
    <property type="evidence" value="ECO:0007669"/>
    <property type="project" value="InterPro"/>
</dbReference>
<dbReference type="Proteomes" id="UP001139447">
    <property type="component" value="Unassembled WGS sequence"/>
</dbReference>
<dbReference type="InterPro" id="IPR018376">
    <property type="entry name" value="Enoyl-CoA_hyd/isom_CS"/>
</dbReference>
<dbReference type="SUPFAM" id="SSF52096">
    <property type="entry name" value="ClpP/crotonase"/>
    <property type="match status" value="1"/>
</dbReference>
<accession>A0A9X1VZ28</accession>
<dbReference type="PANTHER" id="PTHR43459:SF1">
    <property type="entry name" value="EG:BACN32G11.4 PROTEIN"/>
    <property type="match status" value="1"/>
</dbReference>
<comment type="caution">
    <text evidence="2">The sequence shown here is derived from an EMBL/GenBank/DDBJ whole genome shotgun (WGS) entry which is preliminary data.</text>
</comment>
<proteinExistence type="inferred from homology"/>
<name>A0A9X1VZ28_9BURK</name>
<evidence type="ECO:0000256" key="1">
    <source>
        <dbReference type="RuleBase" id="RU003707"/>
    </source>
</evidence>
<dbReference type="InterPro" id="IPR029045">
    <property type="entry name" value="ClpP/crotonase-like_dom_sf"/>
</dbReference>
<dbReference type="CDD" id="cd06558">
    <property type="entry name" value="crotonase-like"/>
    <property type="match status" value="1"/>
</dbReference>
<dbReference type="InterPro" id="IPR001753">
    <property type="entry name" value="Enoyl-CoA_hydra/iso"/>
</dbReference>
<comment type="similarity">
    <text evidence="1">Belongs to the enoyl-CoA hydratase/isomerase family.</text>
</comment>
<evidence type="ECO:0000313" key="3">
    <source>
        <dbReference type="Proteomes" id="UP001139447"/>
    </source>
</evidence>